<dbReference type="PANTHER" id="PTHR36091">
    <property type="entry name" value="ALTERED INHERITANCE OF MITOCHONDRIA PROTEIN 9, MITOCHONDRIAL"/>
    <property type="match status" value="1"/>
</dbReference>
<dbReference type="InterPro" id="IPR051035">
    <property type="entry name" value="Mito_inheritance_9"/>
</dbReference>
<dbReference type="InterPro" id="IPR002575">
    <property type="entry name" value="Aminoglycoside_PTrfase"/>
</dbReference>
<dbReference type="Pfam" id="PF01636">
    <property type="entry name" value="APH"/>
    <property type="match status" value="1"/>
</dbReference>
<organism evidence="2 3">
    <name type="scientific">Elsinoe australis</name>
    <dbReference type="NCBI Taxonomy" id="40998"/>
    <lineage>
        <taxon>Eukaryota</taxon>
        <taxon>Fungi</taxon>
        <taxon>Dikarya</taxon>
        <taxon>Ascomycota</taxon>
        <taxon>Pezizomycotina</taxon>
        <taxon>Dothideomycetes</taxon>
        <taxon>Dothideomycetidae</taxon>
        <taxon>Myriangiales</taxon>
        <taxon>Elsinoaceae</taxon>
        <taxon>Elsinoe</taxon>
    </lineage>
</organism>
<dbReference type="AlphaFoldDB" id="A0A4U7B670"/>
<name>A0A4U7B670_9PEZI</name>
<sequence length="539" mass="60970">MSSPSDPLHPVVEGGDEIYNFTRGRFVANEKFELAQRHVEYDVLELGKVAARAMNAQRCVRLKKFPDGLYNKALLLTMDNDTEVVAKIPNPNAGIKHFTTASEVATMEFMRRKLGIPLPKVYTWSSRSDDNPVGAEYIIMEKLPGVELESIWSKLETPERFAVVRRLGEYQKAWASIRFHGFGSLYFAGDLTNCSALEYTESDGTIRTDAEFSLGPSMGRDWFDDGRGGLDFDRGPWKTLEGYHAAIGHREATCIRKLDSLPPSPISIRGPGLHEVSRQQKLRAVDVYMKLFPHMIPKDSGISAASLWHGDLHEGNIFVDPSDPGTITGLIDWQASEIVPLYFHARQPHLINHTGPETYGLEHPELPADFEQLDPTEKRAAEVLYLKQALCVLYRTLMHKICPDVYRSIEFQQTDQFSVLLLARTLLVDGEAAYLAQAVELEKRWGELTAGNVSFPVSFSEAEKEQVARELVASRHSMGVMNEIRSAIGELYPEKGLVRHEQYDMAIDALRQVRDQVIDEFAKTEKDRKVWLEQWPFDS</sequence>
<dbReference type="GO" id="GO:0005739">
    <property type="term" value="C:mitochondrion"/>
    <property type="evidence" value="ECO:0007669"/>
    <property type="project" value="TreeGrafter"/>
</dbReference>
<feature type="domain" description="Aminoglycoside phosphotransferase" evidence="1">
    <location>
        <begin position="62"/>
        <end position="338"/>
    </location>
</feature>
<proteinExistence type="predicted"/>
<evidence type="ECO:0000313" key="3">
    <source>
        <dbReference type="Proteomes" id="UP000308133"/>
    </source>
</evidence>
<comment type="caution">
    <text evidence="2">The sequence shown here is derived from an EMBL/GenBank/DDBJ whole genome shotgun (WGS) entry which is preliminary data.</text>
</comment>
<gene>
    <name evidence="2" type="ORF">C1H76_3498</name>
</gene>
<dbReference type="Proteomes" id="UP000308133">
    <property type="component" value="Unassembled WGS sequence"/>
</dbReference>
<protein>
    <recommendedName>
        <fullName evidence="1">Aminoglycoside phosphotransferase domain-containing protein</fullName>
    </recommendedName>
</protein>
<reference evidence="2 3" key="1">
    <citation type="submission" date="2018-02" db="EMBL/GenBank/DDBJ databases">
        <title>Draft genome sequences of Elsinoe sp., causing black scab on jojoba.</title>
        <authorList>
            <person name="Stodart B."/>
            <person name="Jeffress S."/>
            <person name="Ash G."/>
            <person name="Arun Chinnappa K."/>
        </authorList>
    </citation>
    <scope>NUCLEOTIDE SEQUENCE [LARGE SCALE GENOMIC DNA]</scope>
    <source>
        <strain evidence="2 3">Hillstone_2</strain>
    </source>
</reference>
<dbReference type="PANTHER" id="PTHR36091:SF2">
    <property type="entry name" value="AMINOGLYCOSIDE PHOSPHOTRANSFERASE DOMAIN-CONTAINING PROTEIN"/>
    <property type="match status" value="1"/>
</dbReference>
<evidence type="ECO:0000259" key="1">
    <source>
        <dbReference type="Pfam" id="PF01636"/>
    </source>
</evidence>
<dbReference type="EMBL" id="PTQR01000043">
    <property type="protein sequence ID" value="TKX24256.1"/>
    <property type="molecule type" value="Genomic_DNA"/>
</dbReference>
<dbReference type="SUPFAM" id="SSF56112">
    <property type="entry name" value="Protein kinase-like (PK-like)"/>
    <property type="match status" value="1"/>
</dbReference>
<dbReference type="Gene3D" id="3.90.1200.10">
    <property type="match status" value="1"/>
</dbReference>
<accession>A0A4U7B670</accession>
<evidence type="ECO:0000313" key="2">
    <source>
        <dbReference type="EMBL" id="TKX24256.1"/>
    </source>
</evidence>
<dbReference type="InterPro" id="IPR011009">
    <property type="entry name" value="Kinase-like_dom_sf"/>
</dbReference>